<feature type="chain" id="PRO_5003187020" description="RHS repeat-associated core domain-containing protein" evidence="1">
    <location>
        <begin position="20"/>
        <end position="645"/>
    </location>
</feature>
<evidence type="ECO:0008006" key="4">
    <source>
        <dbReference type="Google" id="ProtNLM"/>
    </source>
</evidence>
<dbReference type="NCBIfam" id="TIGR03696">
    <property type="entry name" value="Rhs_assc_core"/>
    <property type="match status" value="1"/>
</dbReference>
<keyword evidence="1" id="KW-0732">Signal</keyword>
<dbReference type="Proteomes" id="UP000007435">
    <property type="component" value="Chromosome"/>
</dbReference>
<dbReference type="KEGG" id="lby:Lbys_2429"/>
<dbReference type="HOGENOM" id="CLU_424402_0_0_10"/>
<dbReference type="eggNOG" id="COG3209">
    <property type="taxonomic scope" value="Bacteria"/>
</dbReference>
<keyword evidence="3" id="KW-1185">Reference proteome</keyword>
<evidence type="ECO:0000313" key="3">
    <source>
        <dbReference type="Proteomes" id="UP000007435"/>
    </source>
</evidence>
<dbReference type="Gene3D" id="2.180.10.10">
    <property type="entry name" value="RHS repeat-associated core"/>
    <property type="match status" value="1"/>
</dbReference>
<sequence>MNLRIILILFVLLAQQGNAQKLGVNTPTPDPLKGLSNRTSTSYMQIVNYKWHVRGGLAGINLDGSGNANPNSGENDLFAYKLEYETAGQWSGNIGKQTWSHKKPSPPADTRSYTFSYDGLSRLTAASYSGLTGESFGLPLVSYDKNGNITALQRNGKMGGSHGLMDNLTYTYSGNRLTAVNDAVSGEYEVDFVKRGGGTYGYHANGALNSDENEKISSITYNTFLNLPEQVNLNDGRWIKYTYDGAGTLLKTEYSNGEYWEYVEGVVFKNGQPYQMAIPEGRAVYESNQWKLEYDIKDHLGNTRVSFREGVGGAELQAKTDFDPWGVRLNGTGTVNSFQNRFELQGHEKESTFNLNRINFGARVYNPTIGRFDRIDPLADLDLHLSSYSYVGNSPLRYVDLFGMKRRKVPGQEDTYVETEPFDEVVVIGFRDSFNAAFGFDAYYRYLENHSQDESYIKVKKSFREGGNMAAGIIAAPIAAIGAVELGLGGAVAAGVSRLGAIRTLSFGRTAIRTALAKGAFNLGGQTVNNALMGEMKLDLVGFGLDLFISNSFVTSLGGLGGAGFDFEKMTFYNDYELSTKGAMKTGVGFGFGKIGGGLKNIMGTNGFSSTMSNMTEGIIKVYNEAFNSMIDKFPAGQQNDKKGN</sequence>
<dbReference type="InterPro" id="IPR022385">
    <property type="entry name" value="Rhs_assc_core"/>
</dbReference>
<dbReference type="STRING" id="649349.Lbys_2429"/>
<dbReference type="RefSeq" id="WP_013409137.1">
    <property type="nucleotide sequence ID" value="NC_014655.1"/>
</dbReference>
<dbReference type="EMBL" id="CP002305">
    <property type="protein sequence ID" value="ADQ18097.1"/>
    <property type="molecule type" value="Genomic_DNA"/>
</dbReference>
<evidence type="ECO:0000313" key="2">
    <source>
        <dbReference type="EMBL" id="ADQ18097.1"/>
    </source>
</evidence>
<proteinExistence type="predicted"/>
<reference evidence="2 3" key="2">
    <citation type="journal article" date="2011" name="Stand. Genomic Sci.">
        <title>Complete genome sequence of Leadbetterella byssophila type strain (4M15).</title>
        <authorList>
            <person name="Abt B."/>
            <person name="Teshima H."/>
            <person name="Lucas S."/>
            <person name="Lapidus A."/>
            <person name="Del Rio T.G."/>
            <person name="Nolan M."/>
            <person name="Tice H."/>
            <person name="Cheng J.F."/>
            <person name="Pitluck S."/>
            <person name="Liolios K."/>
            <person name="Pagani I."/>
            <person name="Ivanova N."/>
            <person name="Mavromatis K."/>
            <person name="Pati A."/>
            <person name="Tapia R."/>
            <person name="Han C."/>
            <person name="Goodwin L."/>
            <person name="Chen A."/>
            <person name="Palaniappan K."/>
            <person name="Land M."/>
            <person name="Hauser L."/>
            <person name="Chang Y.J."/>
            <person name="Jeffries C.D."/>
            <person name="Rohde M."/>
            <person name="Goker M."/>
            <person name="Tindall B.J."/>
            <person name="Detter J.C."/>
            <person name="Woyke T."/>
            <person name="Bristow J."/>
            <person name="Eisen J.A."/>
            <person name="Markowitz V."/>
            <person name="Hugenholtz P."/>
            <person name="Klenk H.P."/>
            <person name="Kyrpides N.C."/>
        </authorList>
    </citation>
    <scope>NUCLEOTIDE SEQUENCE [LARGE SCALE GENOMIC DNA]</scope>
    <source>
        <strain evidence="3">DSM 17132 / JCM 16389 / KACC 11308 / NBRC 106382 / 4M15</strain>
    </source>
</reference>
<dbReference type="AlphaFoldDB" id="E4RXN3"/>
<name>E4RXN3_LEAB4</name>
<organism evidence="2 3">
    <name type="scientific">Leadbetterella byssophila (strain DSM 17132 / JCM 16389 / KACC 11308 / NBRC 106382 / 4M15)</name>
    <dbReference type="NCBI Taxonomy" id="649349"/>
    <lineage>
        <taxon>Bacteria</taxon>
        <taxon>Pseudomonadati</taxon>
        <taxon>Bacteroidota</taxon>
        <taxon>Cytophagia</taxon>
        <taxon>Cytophagales</taxon>
        <taxon>Leadbetterellaceae</taxon>
        <taxon>Leadbetterella</taxon>
    </lineage>
</organism>
<evidence type="ECO:0000256" key="1">
    <source>
        <dbReference type="SAM" id="SignalP"/>
    </source>
</evidence>
<accession>E4RXN3</accession>
<feature type="signal peptide" evidence="1">
    <location>
        <begin position="1"/>
        <end position="19"/>
    </location>
</feature>
<reference key="1">
    <citation type="submission" date="2010-11" db="EMBL/GenBank/DDBJ databases">
        <title>The complete genome of Leadbetterella byssophila DSM 17132.</title>
        <authorList>
            <consortium name="US DOE Joint Genome Institute (JGI-PGF)"/>
            <person name="Lucas S."/>
            <person name="Copeland A."/>
            <person name="Lapidus A."/>
            <person name="Glavina del Rio T."/>
            <person name="Dalin E."/>
            <person name="Tice H."/>
            <person name="Bruce D."/>
            <person name="Goodwin L."/>
            <person name="Pitluck S."/>
            <person name="Kyrpides N."/>
            <person name="Mavromatis K."/>
            <person name="Ivanova N."/>
            <person name="Teshima H."/>
            <person name="Brettin T."/>
            <person name="Detter J.C."/>
            <person name="Han C."/>
            <person name="Tapia R."/>
            <person name="Land M."/>
            <person name="Hauser L."/>
            <person name="Markowitz V."/>
            <person name="Cheng J.-F."/>
            <person name="Hugenholtz P."/>
            <person name="Woyke T."/>
            <person name="Wu D."/>
            <person name="Tindall B."/>
            <person name="Pomrenke H.G."/>
            <person name="Brambilla E."/>
            <person name="Klenk H.-P."/>
            <person name="Eisen J.A."/>
        </authorList>
    </citation>
    <scope>NUCLEOTIDE SEQUENCE [LARGE SCALE GENOMIC DNA]</scope>
    <source>
        <strain>DSM 17132</strain>
    </source>
</reference>
<protein>
    <recommendedName>
        <fullName evidence="4">RHS repeat-associated core domain-containing protein</fullName>
    </recommendedName>
</protein>
<gene>
    <name evidence="2" type="ordered locus">Lbys_2429</name>
</gene>